<evidence type="ECO:0000256" key="3">
    <source>
        <dbReference type="ARBA" id="ARBA00022741"/>
    </source>
</evidence>
<dbReference type="InterPro" id="IPR008271">
    <property type="entry name" value="Ser/Thr_kinase_AS"/>
</dbReference>
<evidence type="ECO:0000313" key="9">
    <source>
        <dbReference type="EMBL" id="KAK9813727.1"/>
    </source>
</evidence>
<feature type="compositionally biased region" description="Low complexity" evidence="7">
    <location>
        <begin position="390"/>
        <end position="420"/>
    </location>
</feature>
<dbReference type="SMART" id="SM00220">
    <property type="entry name" value="S_TKc"/>
    <property type="match status" value="1"/>
</dbReference>
<evidence type="ECO:0000256" key="7">
    <source>
        <dbReference type="SAM" id="MobiDB-lite"/>
    </source>
</evidence>
<dbReference type="GO" id="GO:0006611">
    <property type="term" value="P:protein export from nucleus"/>
    <property type="evidence" value="ECO:0007669"/>
    <property type="project" value="TreeGrafter"/>
</dbReference>
<feature type="region of interest" description="Disordered" evidence="7">
    <location>
        <begin position="563"/>
        <end position="607"/>
    </location>
</feature>
<evidence type="ECO:0000313" key="10">
    <source>
        <dbReference type="Proteomes" id="UP001465755"/>
    </source>
</evidence>
<dbReference type="EMBL" id="JALJOQ010000003">
    <property type="protein sequence ID" value="KAK9813727.1"/>
    <property type="molecule type" value="Genomic_DNA"/>
</dbReference>
<name>A0AAW1PZ64_9CHLO</name>
<evidence type="ECO:0000256" key="1">
    <source>
        <dbReference type="ARBA" id="ARBA00008874"/>
    </source>
</evidence>
<reference evidence="9 10" key="1">
    <citation type="journal article" date="2024" name="Nat. Commun.">
        <title>Phylogenomics reveals the evolutionary origins of lichenization in chlorophyte algae.</title>
        <authorList>
            <person name="Puginier C."/>
            <person name="Libourel C."/>
            <person name="Otte J."/>
            <person name="Skaloud P."/>
            <person name="Haon M."/>
            <person name="Grisel S."/>
            <person name="Petersen M."/>
            <person name="Berrin J.G."/>
            <person name="Delaux P.M."/>
            <person name="Dal Grande F."/>
            <person name="Keller J."/>
        </authorList>
    </citation>
    <scope>NUCLEOTIDE SEQUENCE [LARGE SCALE GENOMIC DNA]</scope>
    <source>
        <strain evidence="9 10">SAG 2036</strain>
    </source>
</reference>
<keyword evidence="10" id="KW-1185">Reference proteome</keyword>
<dbReference type="GO" id="GO:0043539">
    <property type="term" value="F:protein serine/threonine kinase activator activity"/>
    <property type="evidence" value="ECO:0007669"/>
    <property type="project" value="InterPro"/>
</dbReference>
<comment type="caution">
    <text evidence="9">The sequence shown here is derived from an EMBL/GenBank/DDBJ whole genome shotgun (WGS) entry which is preliminary data.</text>
</comment>
<evidence type="ECO:0000256" key="6">
    <source>
        <dbReference type="PROSITE-ProRule" id="PRU10141"/>
    </source>
</evidence>
<feature type="compositionally biased region" description="Polar residues" evidence="7">
    <location>
        <begin position="421"/>
        <end position="438"/>
    </location>
</feature>
<evidence type="ECO:0000256" key="4">
    <source>
        <dbReference type="ARBA" id="ARBA00022777"/>
    </source>
</evidence>
<feature type="region of interest" description="Disordered" evidence="7">
    <location>
        <begin position="385"/>
        <end position="449"/>
    </location>
</feature>
<sequence length="648" mass="70481">MTWRRLSSGGSHSHEEGFPPWDQRAYPCEKSAYAIRKDLGKGATAQVCQAHCGSLDTEVALKIVSLNVPPESQALLRQEAETMHHLRHPNLLPVFCSFTEAACISRTQPQAAHAETDVAPAAGSFQPEASGSGGSAAAEPGCLHLVLPYVSGGSLDRILHTHFHSGMDEPLLAAVARDVLQALAFLHHHELMHRDLKAANLLVHDDGRILLADFGVAAALKYDDVIMEESAPHQHQEEHHRRIKLFQRHQKVASLPPTHPARQLQKRTTFAGTPCYMAPEVLEQLDGYGPPADIWSFGILMLELALGKAPRSDRSLTAVILSTIHDESPELMGDGFSQDAKDFVAACLKKDPAARLTADDLLNHPFLQAAKSCDYLCRRLLGQKPAHRTSSSGGSRRSLFRRGNSGSKGPPSAASSPSSSLTQKMETPDSNDASNRATHGSEDIATASGLSIARASTASSMSDEGMHPATGREHVMTYTISAWFRRAEVAIDNLPVLIKRHSFWEQVRFRGDKHQFLVSIDALDDLLGATVSIDVQNTPQAEGKLKGSAVVDDVQLPEPAYSVLPEDSQSHSQPPRHKFSMLHRRRASKDQGRSVGGSPMTSLTGVPEWLKQADATDDLLMKTAEHLGIDSNDAVTSDELFLSKMSLH</sequence>
<feature type="compositionally biased region" description="Basic residues" evidence="7">
    <location>
        <begin position="574"/>
        <end position="587"/>
    </location>
</feature>
<dbReference type="Gene3D" id="1.10.510.10">
    <property type="entry name" value="Transferase(Phosphotransferase) domain 1"/>
    <property type="match status" value="1"/>
</dbReference>
<feature type="domain" description="Protein kinase" evidence="8">
    <location>
        <begin position="33"/>
        <end position="367"/>
    </location>
</feature>
<feature type="region of interest" description="Disordered" evidence="7">
    <location>
        <begin position="1"/>
        <end position="21"/>
    </location>
</feature>
<feature type="binding site" evidence="6">
    <location>
        <position position="62"/>
    </location>
    <ligand>
        <name>ATP</name>
        <dbReference type="ChEBI" id="CHEBI:30616"/>
    </ligand>
</feature>
<dbReference type="PANTHER" id="PTHR48014:SF21">
    <property type="entry name" value="SERINE_THREONINE-PROTEIN KINASE FRAY2"/>
    <property type="match status" value="1"/>
</dbReference>
<dbReference type="Gene3D" id="3.30.200.20">
    <property type="entry name" value="Phosphorylase Kinase, domain 1"/>
    <property type="match status" value="1"/>
</dbReference>
<dbReference type="PANTHER" id="PTHR48014">
    <property type="entry name" value="SERINE/THREONINE-PROTEIN KINASE FRAY2"/>
    <property type="match status" value="1"/>
</dbReference>
<evidence type="ECO:0000259" key="8">
    <source>
        <dbReference type="PROSITE" id="PS50011"/>
    </source>
</evidence>
<gene>
    <name evidence="9" type="ORF">WJX73_005502</name>
</gene>
<dbReference type="GO" id="GO:1902554">
    <property type="term" value="C:serine/threonine protein kinase complex"/>
    <property type="evidence" value="ECO:0007669"/>
    <property type="project" value="TreeGrafter"/>
</dbReference>
<dbReference type="AlphaFoldDB" id="A0AAW1PZ64"/>
<accession>A0AAW1PZ64</accession>
<keyword evidence="4" id="KW-0418">Kinase</keyword>
<keyword evidence="5 6" id="KW-0067">ATP-binding</keyword>
<dbReference type="Proteomes" id="UP001465755">
    <property type="component" value="Unassembled WGS sequence"/>
</dbReference>
<dbReference type="InterPro" id="IPR011009">
    <property type="entry name" value="Kinase-like_dom_sf"/>
</dbReference>
<organism evidence="9 10">
    <name type="scientific">Symbiochloris irregularis</name>
    <dbReference type="NCBI Taxonomy" id="706552"/>
    <lineage>
        <taxon>Eukaryota</taxon>
        <taxon>Viridiplantae</taxon>
        <taxon>Chlorophyta</taxon>
        <taxon>core chlorophytes</taxon>
        <taxon>Trebouxiophyceae</taxon>
        <taxon>Trebouxiales</taxon>
        <taxon>Trebouxiaceae</taxon>
        <taxon>Symbiochloris</taxon>
    </lineage>
</organism>
<protein>
    <recommendedName>
        <fullName evidence="8">Protein kinase domain-containing protein</fullName>
    </recommendedName>
</protein>
<dbReference type="GO" id="GO:0005524">
    <property type="term" value="F:ATP binding"/>
    <property type="evidence" value="ECO:0007669"/>
    <property type="project" value="UniProtKB-UniRule"/>
</dbReference>
<evidence type="ECO:0000256" key="5">
    <source>
        <dbReference type="ARBA" id="ARBA00022840"/>
    </source>
</evidence>
<comment type="similarity">
    <text evidence="1">Belongs to the protein kinase superfamily. STE Ser/Thr protein kinase family. STE20 subfamily.</text>
</comment>
<keyword evidence="2" id="KW-0808">Transferase</keyword>
<evidence type="ECO:0000256" key="2">
    <source>
        <dbReference type="ARBA" id="ARBA00022679"/>
    </source>
</evidence>
<dbReference type="SUPFAM" id="SSF56112">
    <property type="entry name" value="Protein kinase-like (PK-like)"/>
    <property type="match status" value="1"/>
</dbReference>
<dbReference type="InterPro" id="IPR047173">
    <property type="entry name" value="STRAD_A/B-like"/>
</dbReference>
<dbReference type="Pfam" id="PF00069">
    <property type="entry name" value="Pkinase"/>
    <property type="match status" value="2"/>
</dbReference>
<dbReference type="GO" id="GO:0004672">
    <property type="term" value="F:protein kinase activity"/>
    <property type="evidence" value="ECO:0007669"/>
    <property type="project" value="InterPro"/>
</dbReference>
<dbReference type="PROSITE" id="PS50011">
    <property type="entry name" value="PROTEIN_KINASE_DOM"/>
    <property type="match status" value="1"/>
</dbReference>
<dbReference type="PROSITE" id="PS00108">
    <property type="entry name" value="PROTEIN_KINASE_ST"/>
    <property type="match status" value="1"/>
</dbReference>
<dbReference type="InterPro" id="IPR017441">
    <property type="entry name" value="Protein_kinase_ATP_BS"/>
</dbReference>
<proteinExistence type="inferred from homology"/>
<dbReference type="PROSITE" id="PS00107">
    <property type="entry name" value="PROTEIN_KINASE_ATP"/>
    <property type="match status" value="1"/>
</dbReference>
<dbReference type="InterPro" id="IPR000719">
    <property type="entry name" value="Prot_kinase_dom"/>
</dbReference>
<keyword evidence="3 6" id="KW-0547">Nucleotide-binding</keyword>